<evidence type="ECO:0000313" key="1">
    <source>
        <dbReference type="EMBL" id="KUG07013.1"/>
    </source>
</evidence>
<dbReference type="PANTHER" id="PTHR48100">
    <property type="entry name" value="BROAD-SPECIFICITY PHOSPHATASE YOR283W-RELATED"/>
    <property type="match status" value="1"/>
</dbReference>
<dbReference type="Gene3D" id="3.40.50.1240">
    <property type="entry name" value="Phosphoglycerate mutase-like"/>
    <property type="match status" value="1"/>
</dbReference>
<dbReference type="GO" id="GO:0016791">
    <property type="term" value="F:phosphatase activity"/>
    <property type="evidence" value="ECO:0007669"/>
    <property type="project" value="TreeGrafter"/>
</dbReference>
<protein>
    <recommendedName>
        <fullName evidence="3">Alpha-ribazole phosphatase</fullName>
    </recommendedName>
</protein>
<dbReference type="InterPro" id="IPR050275">
    <property type="entry name" value="PGM_Phosphatase"/>
</dbReference>
<sequence>MAAPLLDVYLIRHTAVATPGLCYGHHDVGLADSFADEVAALQAKLPVAPDRGYRAFTSPSSRCQQLAHTVAGSATPDERLREMHFGAWENRMWNELPEAELTPWMADYVTVAPPAGETFQQLQDRATEFLAELPQLSPEAGPVLVFTHGGVIRAMLAHCLGYPLRNAFQVTIDFASVTQLTHQHGRWQVRTVNR</sequence>
<comment type="caution">
    <text evidence="1">The sequence shown here is derived from an EMBL/GenBank/DDBJ whole genome shotgun (WGS) entry which is preliminary data.</text>
</comment>
<reference evidence="1 2" key="1">
    <citation type="submission" date="2015-11" db="EMBL/GenBank/DDBJ databases">
        <title>Solirubrum puertoriconensis gen. nov. an environmental bacteria isolated in Puerto Rico.</title>
        <authorList>
            <person name="Cuebas-Irizarry M.F."/>
            <person name="Montalvo-Rodriguez R."/>
        </authorList>
    </citation>
    <scope>NUCLEOTIDE SEQUENCE [LARGE SCALE GENOMIC DNA]</scope>
    <source>
        <strain evidence="1 2">MC1A</strain>
    </source>
</reference>
<dbReference type="SUPFAM" id="SSF53254">
    <property type="entry name" value="Phosphoglycerate mutase-like"/>
    <property type="match status" value="1"/>
</dbReference>
<dbReference type="AlphaFoldDB" id="A0A9X0L3X6"/>
<dbReference type="CDD" id="cd07067">
    <property type="entry name" value="HP_PGM_like"/>
    <property type="match status" value="1"/>
</dbReference>
<dbReference type="Pfam" id="PF00300">
    <property type="entry name" value="His_Phos_1"/>
    <property type="match status" value="1"/>
</dbReference>
<gene>
    <name evidence="1" type="ORF">ASU33_06760</name>
</gene>
<name>A0A9X0L3X6_SOLP1</name>
<accession>A0A9X0L3X6</accession>
<evidence type="ECO:0008006" key="3">
    <source>
        <dbReference type="Google" id="ProtNLM"/>
    </source>
</evidence>
<dbReference type="EMBL" id="LNAL01000008">
    <property type="protein sequence ID" value="KUG07013.1"/>
    <property type="molecule type" value="Genomic_DNA"/>
</dbReference>
<dbReference type="Proteomes" id="UP000054223">
    <property type="component" value="Unassembled WGS sequence"/>
</dbReference>
<dbReference type="InterPro" id="IPR013078">
    <property type="entry name" value="His_Pase_superF_clade-1"/>
</dbReference>
<dbReference type="SMART" id="SM00855">
    <property type="entry name" value="PGAM"/>
    <property type="match status" value="1"/>
</dbReference>
<dbReference type="OrthoDB" id="9782128at2"/>
<proteinExistence type="predicted"/>
<dbReference type="GO" id="GO:0005737">
    <property type="term" value="C:cytoplasm"/>
    <property type="evidence" value="ECO:0007669"/>
    <property type="project" value="TreeGrafter"/>
</dbReference>
<dbReference type="InterPro" id="IPR029033">
    <property type="entry name" value="His_PPase_superfam"/>
</dbReference>
<dbReference type="RefSeq" id="WP_059072707.1">
    <property type="nucleotide sequence ID" value="NZ_LNAL01000008.1"/>
</dbReference>
<evidence type="ECO:0000313" key="2">
    <source>
        <dbReference type="Proteomes" id="UP000054223"/>
    </source>
</evidence>
<organism evidence="1 2">
    <name type="scientific">Solirubrum puertoriconensis</name>
    <dbReference type="NCBI Taxonomy" id="1751427"/>
    <lineage>
        <taxon>Bacteria</taxon>
        <taxon>Pseudomonadati</taxon>
        <taxon>Bacteroidota</taxon>
        <taxon>Cytophagia</taxon>
        <taxon>Cytophagales</taxon>
    </lineage>
</organism>
<keyword evidence="2" id="KW-1185">Reference proteome</keyword>
<dbReference type="PANTHER" id="PTHR48100:SF1">
    <property type="entry name" value="HISTIDINE PHOSPHATASE FAMILY PROTEIN-RELATED"/>
    <property type="match status" value="1"/>
</dbReference>